<sequence length="458" mass="50251">MKPYPVYKHSGVDWLGEVPEGWEVVRLKFVVERNDGGIWGDDPTEENNTIVLRSTEQTEDGEWCIEDPAFRNIQSDDAVRYCLEEGDILITKSSGSARHIGKATLVDETIAALNACYSNFMQRIRTGESYLPKLAWYLFNNPLARRQFDLMSSSSTGLANLTAGMIGQIVIPLPPLPEQRAIAGFLDREVGKIDALVAESRRLVALLAEKRQATISHAVTRGLNPAAPLRPSGIDWLGDIPEGWEVVQLKRYAKLQGGYAFSSALFNPDGVPVVRMTNLDRGELDFSSLICVPECAVNERVALREGDLIWGMSGSVGETGSLGNYARVREKDLPCQLNQRVGRFLAQPDRLDLSFLELIIQTRYFYEQILLWVTGTAQYNISSEQVESCSIAVPPISEQAEIVAEVRLVLARFDALTAEANSAIALLLERRAALISAAVTGKIDVRGEAPAEAAAGGG</sequence>
<keyword evidence="3" id="KW-0238">DNA-binding</keyword>
<evidence type="ECO:0000256" key="2">
    <source>
        <dbReference type="ARBA" id="ARBA00022747"/>
    </source>
</evidence>
<dbReference type="SUPFAM" id="SSF116734">
    <property type="entry name" value="DNA methylase specificity domain"/>
    <property type="match status" value="2"/>
</dbReference>
<dbReference type="PANTHER" id="PTHR43140:SF1">
    <property type="entry name" value="TYPE I RESTRICTION ENZYME ECOKI SPECIFICITY SUBUNIT"/>
    <property type="match status" value="1"/>
</dbReference>
<dbReference type="GO" id="GO:0009307">
    <property type="term" value="P:DNA restriction-modification system"/>
    <property type="evidence" value="ECO:0007669"/>
    <property type="project" value="UniProtKB-KW"/>
</dbReference>
<keyword evidence="5" id="KW-0378">Hydrolase</keyword>
<keyword evidence="6" id="KW-1185">Reference proteome</keyword>
<comment type="caution">
    <text evidence="5">The sequence shown here is derived from an EMBL/GenBank/DDBJ whole genome shotgun (WGS) entry which is preliminary data.</text>
</comment>
<dbReference type="RefSeq" id="WP_121530405.1">
    <property type="nucleotide sequence ID" value="NZ_RCHI01000001.1"/>
</dbReference>
<dbReference type="Proteomes" id="UP000279673">
    <property type="component" value="Unassembled WGS sequence"/>
</dbReference>
<organism evidence="5 6">
    <name type="scientific">Paenirhodobacter hankyongi</name>
    <dbReference type="NCBI Taxonomy" id="2294033"/>
    <lineage>
        <taxon>Bacteria</taxon>
        <taxon>Pseudomonadati</taxon>
        <taxon>Pseudomonadota</taxon>
        <taxon>Alphaproteobacteria</taxon>
        <taxon>Rhodobacterales</taxon>
        <taxon>Rhodobacter group</taxon>
        <taxon>Paenirhodobacter</taxon>
    </lineage>
</organism>
<dbReference type="InterPro" id="IPR051212">
    <property type="entry name" value="Type-I_RE_S_subunit"/>
</dbReference>
<dbReference type="PANTHER" id="PTHR43140">
    <property type="entry name" value="TYPE-1 RESTRICTION ENZYME ECOKI SPECIFICITY PROTEIN"/>
    <property type="match status" value="1"/>
</dbReference>
<dbReference type="GO" id="GO:0003677">
    <property type="term" value="F:DNA binding"/>
    <property type="evidence" value="ECO:0007669"/>
    <property type="project" value="UniProtKB-KW"/>
</dbReference>
<reference evidence="5 6" key="1">
    <citation type="submission" date="2018-10" db="EMBL/GenBank/DDBJ databases">
        <title>Rhodobacter sp . BO-81.</title>
        <authorList>
            <person name="Im W.T."/>
        </authorList>
    </citation>
    <scope>NUCLEOTIDE SEQUENCE [LARGE SCALE GENOMIC DNA]</scope>
    <source>
        <strain evidence="5 6">BO-81</strain>
    </source>
</reference>
<evidence type="ECO:0000259" key="4">
    <source>
        <dbReference type="Pfam" id="PF01420"/>
    </source>
</evidence>
<evidence type="ECO:0000313" key="5">
    <source>
        <dbReference type="EMBL" id="RLL73043.1"/>
    </source>
</evidence>
<proteinExistence type="inferred from homology"/>
<gene>
    <name evidence="5" type="ORF">DYS74_01630</name>
</gene>
<evidence type="ECO:0000256" key="3">
    <source>
        <dbReference type="ARBA" id="ARBA00023125"/>
    </source>
</evidence>
<dbReference type="AlphaFoldDB" id="A0A421BXI1"/>
<dbReference type="GO" id="GO:0004519">
    <property type="term" value="F:endonuclease activity"/>
    <property type="evidence" value="ECO:0007669"/>
    <property type="project" value="UniProtKB-KW"/>
</dbReference>
<feature type="domain" description="Type I restriction modification DNA specificity" evidence="4">
    <location>
        <begin position="19"/>
        <end position="188"/>
    </location>
</feature>
<dbReference type="EMBL" id="RCHI01000001">
    <property type="protein sequence ID" value="RLL73043.1"/>
    <property type="molecule type" value="Genomic_DNA"/>
</dbReference>
<keyword evidence="2" id="KW-0680">Restriction system</keyword>
<dbReference type="CDD" id="cd17278">
    <property type="entry name" value="RMtype1_S_LdeBORF1052P-TRD2-CR2"/>
    <property type="match status" value="1"/>
</dbReference>
<dbReference type="InterPro" id="IPR000055">
    <property type="entry name" value="Restrct_endonuc_typeI_TRD"/>
</dbReference>
<name>A0A421BXI1_9RHOB</name>
<dbReference type="Pfam" id="PF01420">
    <property type="entry name" value="Methylase_S"/>
    <property type="match status" value="2"/>
</dbReference>
<comment type="similarity">
    <text evidence="1">Belongs to the type-I restriction system S methylase family.</text>
</comment>
<dbReference type="Gene3D" id="3.90.220.20">
    <property type="entry name" value="DNA methylase specificity domains"/>
    <property type="match status" value="2"/>
</dbReference>
<keyword evidence="5" id="KW-0540">Nuclease</keyword>
<evidence type="ECO:0000256" key="1">
    <source>
        <dbReference type="ARBA" id="ARBA00010923"/>
    </source>
</evidence>
<feature type="domain" description="Type I restriction modification DNA specificity" evidence="4">
    <location>
        <begin position="241"/>
        <end position="404"/>
    </location>
</feature>
<dbReference type="InterPro" id="IPR044946">
    <property type="entry name" value="Restrct_endonuc_typeI_TRD_sf"/>
</dbReference>
<keyword evidence="5" id="KW-0255">Endonuclease</keyword>
<evidence type="ECO:0000313" key="6">
    <source>
        <dbReference type="Proteomes" id="UP000279673"/>
    </source>
</evidence>
<accession>A0A421BXI1</accession>
<protein>
    <submittedName>
        <fullName evidence="5">Restriction endonuclease subunit S</fullName>
    </submittedName>
</protein>